<keyword evidence="2" id="KW-1185">Reference proteome</keyword>
<dbReference type="AlphaFoldDB" id="A0A4Y3VMI6"/>
<organism evidence="1 2">
    <name type="scientific">Streptomyces spinoverrucosus</name>
    <dbReference type="NCBI Taxonomy" id="284043"/>
    <lineage>
        <taxon>Bacteria</taxon>
        <taxon>Bacillati</taxon>
        <taxon>Actinomycetota</taxon>
        <taxon>Actinomycetes</taxon>
        <taxon>Kitasatosporales</taxon>
        <taxon>Streptomycetaceae</taxon>
        <taxon>Streptomyces</taxon>
    </lineage>
</organism>
<reference evidence="1 2" key="1">
    <citation type="submission" date="2019-06" db="EMBL/GenBank/DDBJ databases">
        <title>Whole genome shotgun sequence of Streptomyces spinoverrucosus NBRC 14228.</title>
        <authorList>
            <person name="Hosoyama A."/>
            <person name="Uohara A."/>
            <person name="Ohji S."/>
            <person name="Ichikawa N."/>
        </authorList>
    </citation>
    <scope>NUCLEOTIDE SEQUENCE [LARGE SCALE GENOMIC DNA]</scope>
    <source>
        <strain evidence="1 2">NBRC 14228</strain>
    </source>
</reference>
<accession>A0A4Y3VMI6</accession>
<gene>
    <name evidence="1" type="ORF">SSP24_50330</name>
</gene>
<comment type="caution">
    <text evidence="1">The sequence shown here is derived from an EMBL/GenBank/DDBJ whole genome shotgun (WGS) entry which is preliminary data.</text>
</comment>
<evidence type="ECO:0000313" key="2">
    <source>
        <dbReference type="Proteomes" id="UP000317881"/>
    </source>
</evidence>
<dbReference type="EMBL" id="BJND01000038">
    <property type="protein sequence ID" value="GEC07378.1"/>
    <property type="molecule type" value="Genomic_DNA"/>
</dbReference>
<name>A0A4Y3VMI6_9ACTN</name>
<dbReference type="Proteomes" id="UP000317881">
    <property type="component" value="Unassembled WGS sequence"/>
</dbReference>
<proteinExistence type="predicted"/>
<sequence length="74" mass="7954">MTEEGYEVVALSLRQNGAVKAHALPGSVEVVGAQAQPHDTQWQLDATVHGTGQILERARQTARVPGTQHVSRGR</sequence>
<protein>
    <submittedName>
        <fullName evidence="1">Uncharacterized protein</fullName>
    </submittedName>
</protein>
<evidence type="ECO:0000313" key="1">
    <source>
        <dbReference type="EMBL" id="GEC07378.1"/>
    </source>
</evidence>